<reference evidence="3" key="1">
    <citation type="submission" date="2016-04" db="EMBL/GenBank/DDBJ databases">
        <authorList>
            <person name="Chen L."/>
            <person name="Zhuang W."/>
            <person name="Wang G."/>
        </authorList>
    </citation>
    <scope>NUCLEOTIDE SEQUENCE [LARGE SCALE GENOMIC DNA]</scope>
    <source>
        <strain evidence="3">17621</strain>
    </source>
</reference>
<keyword evidence="3" id="KW-1185">Reference proteome</keyword>
<evidence type="ECO:0000259" key="1">
    <source>
        <dbReference type="Pfam" id="PF13643"/>
    </source>
</evidence>
<accession>A0A1V9EBM1</accession>
<sequence length="231" mass="26422">MSKEKQTTLKSFCSTCSRLTNHKVLKEEERKYHEEDTGWWDETSYQIIQCMGCDTISYRTLYNDVSYQQHKDEDTTVQELYPKRGAHSRMIKSYRNLPIEIKKVYQETIDAYNNNLTLLCSVGVRAILEGICIDKAITEGSYTNSNGKHVKSKNLDGRIYGLAIKGHLTSDNAEALHELRFLGNAAVHELATPSLDELSLAIDIIELVIDNIYELKDKAQKLMANRVNKKL</sequence>
<protein>
    <recommendedName>
        <fullName evidence="1">DUF4145 domain-containing protein</fullName>
    </recommendedName>
</protein>
<evidence type="ECO:0000313" key="2">
    <source>
        <dbReference type="EMBL" id="OQP43325.1"/>
    </source>
</evidence>
<dbReference type="STRING" id="354355.SAMN05660816_06910"/>
<feature type="domain" description="DUF4145" evidence="1">
    <location>
        <begin position="113"/>
        <end position="206"/>
    </location>
</feature>
<dbReference type="EMBL" id="LVXG01000052">
    <property type="protein sequence ID" value="OQP43325.1"/>
    <property type="molecule type" value="Genomic_DNA"/>
</dbReference>
<name>A0A1V9EBM1_9BACT</name>
<dbReference type="Proteomes" id="UP000192610">
    <property type="component" value="Unassembled WGS sequence"/>
</dbReference>
<dbReference type="InterPro" id="IPR025285">
    <property type="entry name" value="DUF4145"/>
</dbReference>
<dbReference type="Pfam" id="PF13643">
    <property type="entry name" value="DUF4145"/>
    <property type="match status" value="1"/>
</dbReference>
<organism evidence="2 3">
    <name type="scientific">Niastella yeongjuensis</name>
    <dbReference type="NCBI Taxonomy" id="354355"/>
    <lineage>
        <taxon>Bacteria</taxon>
        <taxon>Pseudomonadati</taxon>
        <taxon>Bacteroidota</taxon>
        <taxon>Chitinophagia</taxon>
        <taxon>Chitinophagales</taxon>
        <taxon>Chitinophagaceae</taxon>
        <taxon>Niastella</taxon>
    </lineage>
</organism>
<proteinExistence type="predicted"/>
<gene>
    <name evidence="2" type="ORF">A4H97_34080</name>
</gene>
<dbReference type="OrthoDB" id="6402073at2"/>
<dbReference type="RefSeq" id="WP_081203117.1">
    <property type="nucleotide sequence ID" value="NZ_FOCZ01000028.1"/>
</dbReference>
<dbReference type="AlphaFoldDB" id="A0A1V9EBM1"/>
<comment type="caution">
    <text evidence="2">The sequence shown here is derived from an EMBL/GenBank/DDBJ whole genome shotgun (WGS) entry which is preliminary data.</text>
</comment>
<evidence type="ECO:0000313" key="3">
    <source>
        <dbReference type="Proteomes" id="UP000192610"/>
    </source>
</evidence>